<feature type="transmembrane region" description="Helical" evidence="7">
    <location>
        <begin position="203"/>
        <end position="222"/>
    </location>
</feature>
<feature type="domain" description="RNA polymerase sigma factor 70 region 4 type 2" evidence="9">
    <location>
        <begin position="142"/>
        <end position="191"/>
    </location>
</feature>
<keyword evidence="7" id="KW-1133">Transmembrane helix</keyword>
<evidence type="ECO:0000256" key="1">
    <source>
        <dbReference type="ARBA" id="ARBA00010641"/>
    </source>
</evidence>
<keyword evidence="2" id="KW-0805">Transcription regulation</keyword>
<evidence type="ECO:0000256" key="2">
    <source>
        <dbReference type="ARBA" id="ARBA00023015"/>
    </source>
</evidence>
<feature type="region of interest" description="Disordered" evidence="6">
    <location>
        <begin position="284"/>
        <end position="315"/>
    </location>
</feature>
<evidence type="ECO:0000256" key="3">
    <source>
        <dbReference type="ARBA" id="ARBA00023082"/>
    </source>
</evidence>
<dbReference type="SUPFAM" id="SSF88659">
    <property type="entry name" value="Sigma3 and sigma4 domains of RNA polymerase sigma factors"/>
    <property type="match status" value="1"/>
</dbReference>
<feature type="transmembrane region" description="Helical" evidence="7">
    <location>
        <begin position="260"/>
        <end position="281"/>
    </location>
</feature>
<dbReference type="InterPro" id="IPR013325">
    <property type="entry name" value="RNA_pol_sigma_r2"/>
</dbReference>
<evidence type="ECO:0000256" key="5">
    <source>
        <dbReference type="ARBA" id="ARBA00023163"/>
    </source>
</evidence>
<dbReference type="InterPro" id="IPR013249">
    <property type="entry name" value="RNA_pol_sigma70_r4_t2"/>
</dbReference>
<keyword evidence="3" id="KW-0731">Sigma factor</keyword>
<keyword evidence="4" id="KW-0238">DNA-binding</keyword>
<evidence type="ECO:0008006" key="12">
    <source>
        <dbReference type="Google" id="ProtNLM"/>
    </source>
</evidence>
<evidence type="ECO:0000313" key="11">
    <source>
        <dbReference type="Proteomes" id="UP000503447"/>
    </source>
</evidence>
<dbReference type="Pfam" id="PF08281">
    <property type="entry name" value="Sigma70_r4_2"/>
    <property type="match status" value="1"/>
</dbReference>
<name>A0A6M5YWA7_9BACT</name>
<accession>A0A6M5YWA7</accession>
<dbReference type="GO" id="GO:0016987">
    <property type="term" value="F:sigma factor activity"/>
    <property type="evidence" value="ECO:0007669"/>
    <property type="project" value="UniProtKB-KW"/>
</dbReference>
<dbReference type="Gene3D" id="2.120.10.30">
    <property type="entry name" value="TolB, C-terminal domain"/>
    <property type="match status" value="2"/>
</dbReference>
<keyword evidence="5" id="KW-0804">Transcription</keyword>
<evidence type="ECO:0000259" key="8">
    <source>
        <dbReference type="Pfam" id="PF04542"/>
    </source>
</evidence>
<dbReference type="PANTHER" id="PTHR43133">
    <property type="entry name" value="RNA POLYMERASE ECF-TYPE SIGMA FACTO"/>
    <property type="match status" value="1"/>
</dbReference>
<dbReference type="SUPFAM" id="SSF82171">
    <property type="entry name" value="DPP6 N-terminal domain-like"/>
    <property type="match status" value="1"/>
</dbReference>
<organism evidence="10 11">
    <name type="scientific">Frigoriglobus tundricola</name>
    <dbReference type="NCBI Taxonomy" id="2774151"/>
    <lineage>
        <taxon>Bacteria</taxon>
        <taxon>Pseudomonadati</taxon>
        <taxon>Planctomycetota</taxon>
        <taxon>Planctomycetia</taxon>
        <taxon>Gemmatales</taxon>
        <taxon>Gemmataceae</taxon>
        <taxon>Frigoriglobus</taxon>
    </lineage>
</organism>
<evidence type="ECO:0000256" key="6">
    <source>
        <dbReference type="SAM" id="MobiDB-lite"/>
    </source>
</evidence>
<feature type="region of interest" description="Disordered" evidence="6">
    <location>
        <begin position="328"/>
        <end position="350"/>
    </location>
</feature>
<dbReference type="InterPro" id="IPR036388">
    <property type="entry name" value="WH-like_DNA-bd_sf"/>
</dbReference>
<dbReference type="EMBL" id="CP053452">
    <property type="protein sequence ID" value="QJW98229.1"/>
    <property type="molecule type" value="Genomic_DNA"/>
</dbReference>
<feature type="transmembrane region" description="Helical" evidence="7">
    <location>
        <begin position="228"/>
        <end position="248"/>
    </location>
</feature>
<dbReference type="GO" id="GO:0006352">
    <property type="term" value="P:DNA-templated transcription initiation"/>
    <property type="evidence" value="ECO:0007669"/>
    <property type="project" value="InterPro"/>
</dbReference>
<reference evidence="11" key="1">
    <citation type="submission" date="2020-05" db="EMBL/GenBank/DDBJ databases">
        <title>Frigoriglobus tundricola gen. nov., sp. nov., a psychrotolerant cellulolytic planctomycete of the family Gemmataceae with two divergent copies of 16S rRNA gene.</title>
        <authorList>
            <person name="Kulichevskaya I.S."/>
            <person name="Ivanova A.A."/>
            <person name="Naumoff D.G."/>
            <person name="Beletsky A.V."/>
            <person name="Rijpstra W.I.C."/>
            <person name="Sinninghe Damste J.S."/>
            <person name="Mardanov A.V."/>
            <person name="Ravin N.V."/>
            <person name="Dedysh S.N."/>
        </authorList>
    </citation>
    <scope>NUCLEOTIDE SEQUENCE [LARGE SCALE GENOMIC DNA]</scope>
    <source>
        <strain evidence="11">PL17</strain>
    </source>
</reference>
<dbReference type="Proteomes" id="UP000503447">
    <property type="component" value="Chromosome"/>
</dbReference>
<protein>
    <recommendedName>
        <fullName evidence="12">ECF RNA polymerase sigma factor SigE</fullName>
    </recommendedName>
</protein>
<dbReference type="InterPro" id="IPR014284">
    <property type="entry name" value="RNA_pol_sigma-70_dom"/>
</dbReference>
<dbReference type="Gene3D" id="1.10.1740.10">
    <property type="match status" value="1"/>
</dbReference>
<dbReference type="KEGG" id="ftj:FTUN_5813"/>
<dbReference type="InterPro" id="IPR011659">
    <property type="entry name" value="WD40"/>
</dbReference>
<comment type="similarity">
    <text evidence="1">Belongs to the sigma-70 factor family. ECF subfamily.</text>
</comment>
<dbReference type="InterPro" id="IPR011042">
    <property type="entry name" value="6-blade_b-propeller_TolB-like"/>
</dbReference>
<dbReference type="InterPro" id="IPR007627">
    <property type="entry name" value="RNA_pol_sigma70_r2"/>
</dbReference>
<sequence>MTTESLSATVARLGHAVRARAPAPGATDGQLLGRFVGARDEPAFAELVRRLGPMVLGVCRRVTADAHLAEDAFQAAFLVLARRAGDVRPRESVRGWLYGVAARTAKKARVMSARRRAREVSDVALPDAPAPVREEPDGDAVRALDEELAALPDHLRAAVVLCELDGLSRKAAAQRLGLPEGTLSSRLAKARDVLADRMRKRGIVLGAAGVSWVFGQLASAAVPPRLVSATAALADGTVPVPASVAGLSHGVLRTMFLTKLGAAFGALLIAVACAALLPGVAAQEPPKPPVVSAPQEKPADDKKPRPAPRPAGPGTLLLARASGLVTLTPDGKEADEWTAPKGTSTSLDGRLSPDGKRIVFLVTEDGPPRVEPPEAWPYKVVVHTAGEKEPVIVDTPAKWASACWTADGSRVVVTKKVGDTLGDVENVVLDPATGKTEALALPEGARVLDCGRDGKTFLVARWVGKKGAIGLAEKGDKEVRVLAELKGWTGRHAGRLSPDGKRVLYTDADPEQKDANKWGSSARPYLLDVPSKKREELGEFPDNAQCLGVAWAPDGKRVAYTWKQLHAELLKKDTLNVNDAQIETEAFLVVADADGKNAKTVASAKLENAINMIFGTIDWR</sequence>
<dbReference type="Pfam" id="PF07676">
    <property type="entry name" value="PD40"/>
    <property type="match status" value="1"/>
</dbReference>
<dbReference type="InterPro" id="IPR039425">
    <property type="entry name" value="RNA_pol_sigma-70-like"/>
</dbReference>
<dbReference type="RefSeq" id="WP_171473457.1">
    <property type="nucleotide sequence ID" value="NZ_CP053452.2"/>
</dbReference>
<feature type="domain" description="RNA polymerase sigma-70 region 2" evidence="8">
    <location>
        <begin position="47"/>
        <end position="108"/>
    </location>
</feature>
<dbReference type="CDD" id="cd06171">
    <property type="entry name" value="Sigma70_r4"/>
    <property type="match status" value="1"/>
</dbReference>
<dbReference type="AlphaFoldDB" id="A0A6M5YWA7"/>
<dbReference type="GO" id="GO:0003677">
    <property type="term" value="F:DNA binding"/>
    <property type="evidence" value="ECO:0007669"/>
    <property type="project" value="UniProtKB-KW"/>
</dbReference>
<dbReference type="PANTHER" id="PTHR43133:SF8">
    <property type="entry name" value="RNA POLYMERASE SIGMA FACTOR HI_1459-RELATED"/>
    <property type="match status" value="1"/>
</dbReference>
<gene>
    <name evidence="10" type="ORF">FTUN_5813</name>
</gene>
<proteinExistence type="inferred from homology"/>
<dbReference type="SUPFAM" id="SSF88946">
    <property type="entry name" value="Sigma2 domain of RNA polymerase sigma factors"/>
    <property type="match status" value="1"/>
</dbReference>
<dbReference type="InterPro" id="IPR013324">
    <property type="entry name" value="RNA_pol_sigma_r3/r4-like"/>
</dbReference>
<keyword evidence="11" id="KW-1185">Reference proteome</keyword>
<dbReference type="Pfam" id="PF04542">
    <property type="entry name" value="Sigma70_r2"/>
    <property type="match status" value="1"/>
</dbReference>
<keyword evidence="7" id="KW-0812">Transmembrane</keyword>
<evidence type="ECO:0000259" key="9">
    <source>
        <dbReference type="Pfam" id="PF08281"/>
    </source>
</evidence>
<evidence type="ECO:0000256" key="7">
    <source>
        <dbReference type="SAM" id="Phobius"/>
    </source>
</evidence>
<dbReference type="Gene3D" id="1.10.10.10">
    <property type="entry name" value="Winged helix-like DNA-binding domain superfamily/Winged helix DNA-binding domain"/>
    <property type="match status" value="1"/>
</dbReference>
<dbReference type="NCBIfam" id="TIGR02937">
    <property type="entry name" value="sigma70-ECF"/>
    <property type="match status" value="1"/>
</dbReference>
<keyword evidence="7" id="KW-0472">Membrane</keyword>
<evidence type="ECO:0000313" key="10">
    <source>
        <dbReference type="EMBL" id="QJW98229.1"/>
    </source>
</evidence>
<evidence type="ECO:0000256" key="4">
    <source>
        <dbReference type="ARBA" id="ARBA00023125"/>
    </source>
</evidence>